<keyword evidence="2" id="KW-1185">Reference proteome</keyword>
<accession>A0A5J5BQX9</accession>
<dbReference type="AlphaFoldDB" id="A0A5J5BQX9"/>
<evidence type="ECO:0000313" key="2">
    <source>
        <dbReference type="Proteomes" id="UP000325577"/>
    </source>
</evidence>
<organism evidence="1 2">
    <name type="scientific">Nyssa sinensis</name>
    <dbReference type="NCBI Taxonomy" id="561372"/>
    <lineage>
        <taxon>Eukaryota</taxon>
        <taxon>Viridiplantae</taxon>
        <taxon>Streptophyta</taxon>
        <taxon>Embryophyta</taxon>
        <taxon>Tracheophyta</taxon>
        <taxon>Spermatophyta</taxon>
        <taxon>Magnoliopsida</taxon>
        <taxon>eudicotyledons</taxon>
        <taxon>Gunneridae</taxon>
        <taxon>Pentapetalae</taxon>
        <taxon>asterids</taxon>
        <taxon>Cornales</taxon>
        <taxon>Nyssaceae</taxon>
        <taxon>Nyssa</taxon>
    </lineage>
</organism>
<reference evidence="1 2" key="1">
    <citation type="submission" date="2019-09" db="EMBL/GenBank/DDBJ databases">
        <title>A chromosome-level genome assembly of the Chinese tupelo Nyssa sinensis.</title>
        <authorList>
            <person name="Yang X."/>
            <person name="Kang M."/>
            <person name="Yang Y."/>
            <person name="Xiong H."/>
            <person name="Wang M."/>
            <person name="Zhang Z."/>
            <person name="Wang Z."/>
            <person name="Wu H."/>
            <person name="Ma T."/>
            <person name="Liu J."/>
            <person name="Xi Z."/>
        </authorList>
    </citation>
    <scope>NUCLEOTIDE SEQUENCE [LARGE SCALE GENOMIC DNA]</scope>
    <source>
        <strain evidence="1">J267</strain>
        <tissue evidence="1">Leaf</tissue>
    </source>
</reference>
<protein>
    <submittedName>
        <fullName evidence="1">Uncharacterized protein</fullName>
    </submittedName>
</protein>
<proteinExistence type="predicted"/>
<evidence type="ECO:0000313" key="1">
    <source>
        <dbReference type="EMBL" id="KAA8544187.1"/>
    </source>
</evidence>
<name>A0A5J5BQX9_9ASTE</name>
<dbReference type="Proteomes" id="UP000325577">
    <property type="component" value="Linkage Group LG11"/>
</dbReference>
<dbReference type="EMBL" id="CM018034">
    <property type="protein sequence ID" value="KAA8544187.1"/>
    <property type="molecule type" value="Genomic_DNA"/>
</dbReference>
<gene>
    <name evidence="1" type="ORF">F0562_022177</name>
</gene>
<sequence>MSALGVDDGGAAVVVVVVVVGDGNGGNGSDGEGVADDGDGDGGVVVDWLLPHDNTLRLSPLYIYTGRRLQWRLLISNKV</sequence>